<comment type="subcellular location">
    <subcellularLocation>
        <location evidence="1">Cell membrane</location>
        <topology evidence="1">Multi-pass membrane protein</topology>
    </subcellularLocation>
</comment>
<sequence length="481" mass="51533">MNISINNILRTFCEYYVTKIGSMARGVDMMNDQGRASSTAGMAFGDLPTSGFIRRLTFLSAMGLFLDGYDLTIISVALLFIKSDFHPAPYLVGLVGSAAVGGMLIGSLVFGNLTDRFGRRTMYLLDLLFFVIFTLLAALSQNMTELIVFRFLLGIGLGADYPISSTLTAEFAPTRRRGMLLVMTIAFWQVGAVVSYLVSLALLHTGPDAWRWMLASGAIPAILVMWGRRSIPESPRWLMAKGRKDQAIQIAKNVAQSSGVELSTTDNAGLAGAIAPLRLASFGRLFQKDLIRITIFAALGWFFFDVGNYATVVFTPTILKLLKGATLASSVEASLALASFALVGLIVVFLIVDYVGRKWLQAIGFLGLGLVFIMMGILSHPAFGLFLGLFFVLTLADQGPGSLTYVYAGEVFPTSVRATGHGFATAVSRVGALLGIFVLPVLVASVGLSAGLILFGICDLLGFGLTVWLAPEPKGKALLNG</sequence>
<protein>
    <submittedName>
        <fullName evidence="8">MFS transporter</fullName>
    </submittedName>
</protein>
<feature type="transmembrane region" description="Helical" evidence="6">
    <location>
        <begin position="179"/>
        <end position="203"/>
    </location>
</feature>
<dbReference type="EMBL" id="PXYW01000008">
    <property type="protein sequence ID" value="PSR34510.1"/>
    <property type="molecule type" value="Genomic_DNA"/>
</dbReference>
<feature type="transmembrane region" description="Helical" evidence="6">
    <location>
        <begin position="209"/>
        <end position="227"/>
    </location>
</feature>
<keyword evidence="5 6" id="KW-0472">Membrane</keyword>
<dbReference type="Gene3D" id="1.20.1250.20">
    <property type="entry name" value="MFS general substrate transporter like domains"/>
    <property type="match status" value="1"/>
</dbReference>
<evidence type="ECO:0000256" key="5">
    <source>
        <dbReference type="ARBA" id="ARBA00023136"/>
    </source>
</evidence>
<evidence type="ECO:0000256" key="4">
    <source>
        <dbReference type="ARBA" id="ARBA00022989"/>
    </source>
</evidence>
<keyword evidence="2" id="KW-0813">Transport</keyword>
<evidence type="ECO:0000256" key="1">
    <source>
        <dbReference type="ARBA" id="ARBA00004651"/>
    </source>
</evidence>
<dbReference type="PROSITE" id="PS00217">
    <property type="entry name" value="SUGAR_TRANSPORT_2"/>
    <property type="match status" value="1"/>
</dbReference>
<gene>
    <name evidence="8" type="ORF">C7B46_05090</name>
</gene>
<evidence type="ECO:0000256" key="2">
    <source>
        <dbReference type="ARBA" id="ARBA00022448"/>
    </source>
</evidence>
<accession>A0A2T2XJ72</accession>
<dbReference type="PROSITE" id="PS00216">
    <property type="entry name" value="SUGAR_TRANSPORT_1"/>
    <property type="match status" value="1"/>
</dbReference>
<evidence type="ECO:0000313" key="9">
    <source>
        <dbReference type="Proteomes" id="UP000242972"/>
    </source>
</evidence>
<evidence type="ECO:0000256" key="6">
    <source>
        <dbReference type="SAM" id="Phobius"/>
    </source>
</evidence>
<feature type="transmembrane region" description="Helical" evidence="6">
    <location>
        <begin position="420"/>
        <end position="442"/>
    </location>
</feature>
<feature type="transmembrane region" description="Helical" evidence="6">
    <location>
        <begin position="87"/>
        <end position="110"/>
    </location>
</feature>
<feature type="transmembrane region" description="Helical" evidence="6">
    <location>
        <begin position="290"/>
        <end position="314"/>
    </location>
</feature>
<feature type="transmembrane region" description="Helical" evidence="6">
    <location>
        <begin position="448"/>
        <end position="470"/>
    </location>
</feature>
<dbReference type="GO" id="GO:0022857">
    <property type="term" value="F:transmembrane transporter activity"/>
    <property type="evidence" value="ECO:0007669"/>
    <property type="project" value="InterPro"/>
</dbReference>
<dbReference type="InterPro" id="IPR005829">
    <property type="entry name" value="Sugar_transporter_CS"/>
</dbReference>
<comment type="caution">
    <text evidence="8">The sequence shown here is derived from an EMBL/GenBank/DDBJ whole genome shotgun (WGS) entry which is preliminary data.</text>
</comment>
<dbReference type="PROSITE" id="PS50850">
    <property type="entry name" value="MFS"/>
    <property type="match status" value="1"/>
</dbReference>
<name>A0A2T2XJ72_9FIRM</name>
<dbReference type="InterPro" id="IPR020846">
    <property type="entry name" value="MFS_dom"/>
</dbReference>
<evidence type="ECO:0000256" key="3">
    <source>
        <dbReference type="ARBA" id="ARBA00022692"/>
    </source>
</evidence>
<feature type="transmembrane region" description="Helical" evidence="6">
    <location>
        <begin position="122"/>
        <end position="141"/>
    </location>
</feature>
<dbReference type="PANTHER" id="PTHR23511:SF34">
    <property type="entry name" value="SYNAPTIC VESICLE GLYCOPROTEIN 2"/>
    <property type="match status" value="1"/>
</dbReference>
<dbReference type="PANTHER" id="PTHR23511">
    <property type="entry name" value="SYNAPTIC VESICLE GLYCOPROTEIN 2"/>
    <property type="match status" value="1"/>
</dbReference>
<dbReference type="InterPro" id="IPR036259">
    <property type="entry name" value="MFS_trans_sf"/>
</dbReference>
<dbReference type="GO" id="GO:0005886">
    <property type="term" value="C:plasma membrane"/>
    <property type="evidence" value="ECO:0007669"/>
    <property type="project" value="UniProtKB-SubCell"/>
</dbReference>
<feature type="transmembrane region" description="Helical" evidence="6">
    <location>
        <begin position="359"/>
        <end position="379"/>
    </location>
</feature>
<feature type="transmembrane region" description="Helical" evidence="6">
    <location>
        <begin position="147"/>
        <end position="167"/>
    </location>
</feature>
<dbReference type="Pfam" id="PF00083">
    <property type="entry name" value="Sugar_tr"/>
    <property type="match status" value="1"/>
</dbReference>
<evidence type="ECO:0000259" key="7">
    <source>
        <dbReference type="PROSITE" id="PS50850"/>
    </source>
</evidence>
<feature type="transmembrane region" description="Helical" evidence="6">
    <location>
        <begin position="56"/>
        <end position="81"/>
    </location>
</feature>
<dbReference type="AlphaFoldDB" id="A0A2T2XJ72"/>
<keyword evidence="4 6" id="KW-1133">Transmembrane helix</keyword>
<feature type="transmembrane region" description="Helical" evidence="6">
    <location>
        <begin position="334"/>
        <end position="352"/>
    </location>
</feature>
<organism evidence="8 9">
    <name type="scientific">Sulfobacillus benefaciens</name>
    <dbReference type="NCBI Taxonomy" id="453960"/>
    <lineage>
        <taxon>Bacteria</taxon>
        <taxon>Bacillati</taxon>
        <taxon>Bacillota</taxon>
        <taxon>Clostridia</taxon>
        <taxon>Eubacteriales</taxon>
        <taxon>Clostridiales Family XVII. Incertae Sedis</taxon>
        <taxon>Sulfobacillus</taxon>
    </lineage>
</organism>
<evidence type="ECO:0000313" key="8">
    <source>
        <dbReference type="EMBL" id="PSR34510.1"/>
    </source>
</evidence>
<feature type="domain" description="Major facilitator superfamily (MFS) profile" evidence="7">
    <location>
        <begin position="56"/>
        <end position="474"/>
    </location>
</feature>
<dbReference type="Proteomes" id="UP000242972">
    <property type="component" value="Unassembled WGS sequence"/>
</dbReference>
<reference evidence="8 9" key="1">
    <citation type="journal article" date="2014" name="BMC Genomics">
        <title>Comparison of environmental and isolate Sulfobacillus genomes reveals diverse carbon, sulfur, nitrogen, and hydrogen metabolisms.</title>
        <authorList>
            <person name="Justice N.B."/>
            <person name="Norman A."/>
            <person name="Brown C.T."/>
            <person name="Singh A."/>
            <person name="Thomas B.C."/>
            <person name="Banfield J.F."/>
        </authorList>
    </citation>
    <scope>NUCLEOTIDE SEQUENCE [LARGE SCALE GENOMIC DNA]</scope>
    <source>
        <strain evidence="8">AMDSBA4</strain>
    </source>
</reference>
<keyword evidence="3 6" id="KW-0812">Transmembrane</keyword>
<dbReference type="SUPFAM" id="SSF103473">
    <property type="entry name" value="MFS general substrate transporter"/>
    <property type="match status" value="1"/>
</dbReference>
<proteinExistence type="predicted"/>
<dbReference type="InterPro" id="IPR005828">
    <property type="entry name" value="MFS_sugar_transport-like"/>
</dbReference>